<proteinExistence type="predicted"/>
<sequence>SKLDPTDSLFPSPCFLARKSLPSARLFPQSIPDPAQLTIRLVPPSLAAAALLLFLPSSSPRPAAWWSRPPPARPLWRLQPDGRASRRLFRGPASVASHRGPMATPRAISSMAEAVPGGRHRTSDRGRHRLRRGPVGRLVRGAYSSKAEVASELRFICAGRRQDGEQGGEGKRRRWGRRAGGEGEWRRVDQRAMAVTAGGPASDGEQAGKVSDSEQAEAGAASGSPRAVQELAARQLGSPTVAGSAVSWPRRWRRP</sequence>
<comment type="caution">
    <text evidence="2">The sequence shown here is derived from an EMBL/GenBank/DDBJ whole genome shotgun (WGS) entry which is preliminary data.</text>
</comment>
<dbReference type="Proteomes" id="UP000823388">
    <property type="component" value="Chromosome 2N"/>
</dbReference>
<name>A0A8T0VDW8_PANVG</name>
<protein>
    <submittedName>
        <fullName evidence="2">Uncharacterized protein</fullName>
    </submittedName>
</protein>
<accession>A0A8T0VDW8</accession>
<evidence type="ECO:0000313" key="3">
    <source>
        <dbReference type="Proteomes" id="UP000823388"/>
    </source>
</evidence>
<feature type="compositionally biased region" description="Basic and acidic residues" evidence="1">
    <location>
        <begin position="179"/>
        <end position="190"/>
    </location>
</feature>
<dbReference type="AlphaFoldDB" id="A0A8T0VDW8"/>
<dbReference type="EMBL" id="CM029040">
    <property type="protein sequence ID" value="KAG2633028.1"/>
    <property type="molecule type" value="Genomic_DNA"/>
</dbReference>
<reference evidence="2" key="1">
    <citation type="submission" date="2020-05" db="EMBL/GenBank/DDBJ databases">
        <title>WGS assembly of Panicum virgatum.</title>
        <authorList>
            <person name="Lovell J.T."/>
            <person name="Jenkins J."/>
            <person name="Shu S."/>
            <person name="Juenger T.E."/>
            <person name="Schmutz J."/>
        </authorList>
    </citation>
    <scope>NUCLEOTIDE SEQUENCE</scope>
    <source>
        <strain evidence="2">AP13</strain>
    </source>
</reference>
<feature type="region of interest" description="Disordered" evidence="1">
    <location>
        <begin position="162"/>
        <end position="255"/>
    </location>
</feature>
<keyword evidence="3" id="KW-1185">Reference proteome</keyword>
<evidence type="ECO:0000256" key="1">
    <source>
        <dbReference type="SAM" id="MobiDB-lite"/>
    </source>
</evidence>
<organism evidence="2 3">
    <name type="scientific">Panicum virgatum</name>
    <name type="common">Blackwell switchgrass</name>
    <dbReference type="NCBI Taxonomy" id="38727"/>
    <lineage>
        <taxon>Eukaryota</taxon>
        <taxon>Viridiplantae</taxon>
        <taxon>Streptophyta</taxon>
        <taxon>Embryophyta</taxon>
        <taxon>Tracheophyta</taxon>
        <taxon>Spermatophyta</taxon>
        <taxon>Magnoliopsida</taxon>
        <taxon>Liliopsida</taxon>
        <taxon>Poales</taxon>
        <taxon>Poaceae</taxon>
        <taxon>PACMAD clade</taxon>
        <taxon>Panicoideae</taxon>
        <taxon>Panicodae</taxon>
        <taxon>Paniceae</taxon>
        <taxon>Panicinae</taxon>
        <taxon>Panicum</taxon>
        <taxon>Panicum sect. Hiantes</taxon>
    </lineage>
</organism>
<feature type="non-terminal residue" evidence="2">
    <location>
        <position position="1"/>
    </location>
</feature>
<gene>
    <name evidence="2" type="ORF">PVAP13_2NG283112</name>
</gene>
<evidence type="ECO:0000313" key="2">
    <source>
        <dbReference type="EMBL" id="KAG2633028.1"/>
    </source>
</evidence>